<comment type="caution">
    <text evidence="1">The sequence shown here is derived from an EMBL/GenBank/DDBJ whole genome shotgun (WGS) entry which is preliminary data.</text>
</comment>
<evidence type="ECO:0000313" key="2">
    <source>
        <dbReference type="Proteomes" id="UP001215280"/>
    </source>
</evidence>
<reference evidence="1" key="1">
    <citation type="submission" date="2023-03" db="EMBL/GenBank/DDBJ databases">
        <title>Massive genome expansion in bonnet fungi (Mycena s.s.) driven by repeated elements and novel gene families across ecological guilds.</title>
        <authorList>
            <consortium name="Lawrence Berkeley National Laboratory"/>
            <person name="Harder C.B."/>
            <person name="Miyauchi S."/>
            <person name="Viragh M."/>
            <person name="Kuo A."/>
            <person name="Thoen E."/>
            <person name="Andreopoulos B."/>
            <person name="Lu D."/>
            <person name="Skrede I."/>
            <person name="Drula E."/>
            <person name="Henrissat B."/>
            <person name="Morin E."/>
            <person name="Kohler A."/>
            <person name="Barry K."/>
            <person name="LaButti K."/>
            <person name="Morin E."/>
            <person name="Salamov A."/>
            <person name="Lipzen A."/>
            <person name="Mereny Z."/>
            <person name="Hegedus B."/>
            <person name="Baldrian P."/>
            <person name="Stursova M."/>
            <person name="Weitz H."/>
            <person name="Taylor A."/>
            <person name="Grigoriev I.V."/>
            <person name="Nagy L.G."/>
            <person name="Martin F."/>
            <person name="Kauserud H."/>
        </authorList>
    </citation>
    <scope>NUCLEOTIDE SEQUENCE</scope>
    <source>
        <strain evidence="1">CBHHK188m</strain>
    </source>
</reference>
<dbReference type="EMBL" id="JARJLG010000072">
    <property type="protein sequence ID" value="KAJ7753044.1"/>
    <property type="molecule type" value="Genomic_DNA"/>
</dbReference>
<evidence type="ECO:0000313" key="1">
    <source>
        <dbReference type="EMBL" id="KAJ7753044.1"/>
    </source>
</evidence>
<dbReference type="Proteomes" id="UP001215280">
    <property type="component" value="Unassembled WGS sequence"/>
</dbReference>
<organism evidence="1 2">
    <name type="scientific">Mycena maculata</name>
    <dbReference type="NCBI Taxonomy" id="230809"/>
    <lineage>
        <taxon>Eukaryota</taxon>
        <taxon>Fungi</taxon>
        <taxon>Dikarya</taxon>
        <taxon>Basidiomycota</taxon>
        <taxon>Agaricomycotina</taxon>
        <taxon>Agaricomycetes</taxon>
        <taxon>Agaricomycetidae</taxon>
        <taxon>Agaricales</taxon>
        <taxon>Marasmiineae</taxon>
        <taxon>Mycenaceae</taxon>
        <taxon>Mycena</taxon>
    </lineage>
</organism>
<sequence>MACPAAFVSPMATSPPYTRKNEPSIIGNQEKECRVHFVSPSLMTANSGELKASKFIFITLTSENPESIHGILGVQCSEKLYLPVDVFLVRVPVLIFAALYGVRVPSHAIFGPENMVQFPGTRTQIRRAWDYASNGDPNCSNTIYPTNLITFLVQYYSSHKCRGAAIFHTSLRAPTEDNSNQQPPVLFPLKDSIPDRLSPCSPSFLSICESGPVIFVSETDAETNIGQTWDKHRSSGLFSRPAGLVLLSVPSGIESEVSPKLLDFFKP</sequence>
<proteinExistence type="predicted"/>
<keyword evidence="2" id="KW-1185">Reference proteome</keyword>
<name>A0AAD7IY77_9AGAR</name>
<dbReference type="AlphaFoldDB" id="A0AAD7IY77"/>
<gene>
    <name evidence="1" type="ORF">DFH07DRAFT_774183</name>
</gene>
<accession>A0AAD7IY77</accession>
<protein>
    <submittedName>
        <fullName evidence="1">Uncharacterized protein</fullName>
    </submittedName>
</protein>